<gene>
    <name evidence="1" type="ORF">DFH08DRAFT_1000805</name>
</gene>
<evidence type="ECO:0000313" key="2">
    <source>
        <dbReference type="Proteomes" id="UP001218218"/>
    </source>
</evidence>
<organism evidence="1 2">
    <name type="scientific">Mycena albidolilacea</name>
    <dbReference type="NCBI Taxonomy" id="1033008"/>
    <lineage>
        <taxon>Eukaryota</taxon>
        <taxon>Fungi</taxon>
        <taxon>Dikarya</taxon>
        <taxon>Basidiomycota</taxon>
        <taxon>Agaricomycotina</taxon>
        <taxon>Agaricomycetes</taxon>
        <taxon>Agaricomycetidae</taxon>
        <taxon>Agaricales</taxon>
        <taxon>Marasmiineae</taxon>
        <taxon>Mycenaceae</taxon>
        <taxon>Mycena</taxon>
    </lineage>
</organism>
<proteinExistence type="predicted"/>
<keyword evidence="2" id="KW-1185">Reference proteome</keyword>
<dbReference type="AlphaFoldDB" id="A0AAD6YW66"/>
<name>A0AAD6YW66_9AGAR</name>
<sequence>MTKLRYRARLQRGIVYLQLTQSIRMRGEHIIQANLLGFDGGRDTPDHPLTPVHFPASLDRIPAPSTVQAGYRYTILRKASERGNGEQIPGSGVWSPFPRFDVLLTFHRSSTSKPALSDRRYKWHATTREWPTATREWHTRAQLPASSVHPKG</sequence>
<evidence type="ECO:0000313" key="1">
    <source>
        <dbReference type="EMBL" id="KAJ7300361.1"/>
    </source>
</evidence>
<comment type="caution">
    <text evidence="1">The sequence shown here is derived from an EMBL/GenBank/DDBJ whole genome shotgun (WGS) entry which is preliminary data.</text>
</comment>
<reference evidence="1" key="1">
    <citation type="submission" date="2023-03" db="EMBL/GenBank/DDBJ databases">
        <title>Massive genome expansion in bonnet fungi (Mycena s.s.) driven by repeated elements and novel gene families across ecological guilds.</title>
        <authorList>
            <consortium name="Lawrence Berkeley National Laboratory"/>
            <person name="Harder C.B."/>
            <person name="Miyauchi S."/>
            <person name="Viragh M."/>
            <person name="Kuo A."/>
            <person name="Thoen E."/>
            <person name="Andreopoulos B."/>
            <person name="Lu D."/>
            <person name="Skrede I."/>
            <person name="Drula E."/>
            <person name="Henrissat B."/>
            <person name="Morin E."/>
            <person name="Kohler A."/>
            <person name="Barry K."/>
            <person name="LaButti K."/>
            <person name="Morin E."/>
            <person name="Salamov A."/>
            <person name="Lipzen A."/>
            <person name="Mereny Z."/>
            <person name="Hegedus B."/>
            <person name="Baldrian P."/>
            <person name="Stursova M."/>
            <person name="Weitz H."/>
            <person name="Taylor A."/>
            <person name="Grigoriev I.V."/>
            <person name="Nagy L.G."/>
            <person name="Martin F."/>
            <person name="Kauserud H."/>
        </authorList>
    </citation>
    <scope>NUCLEOTIDE SEQUENCE</scope>
    <source>
        <strain evidence="1">CBHHK002</strain>
    </source>
</reference>
<accession>A0AAD6YW66</accession>
<protein>
    <submittedName>
        <fullName evidence="1">Uncharacterized protein</fullName>
    </submittedName>
</protein>
<dbReference type="Proteomes" id="UP001218218">
    <property type="component" value="Unassembled WGS sequence"/>
</dbReference>
<dbReference type="EMBL" id="JARIHO010000177">
    <property type="protein sequence ID" value="KAJ7300361.1"/>
    <property type="molecule type" value="Genomic_DNA"/>
</dbReference>